<keyword evidence="1" id="KW-0175">Coiled coil</keyword>
<dbReference type="AlphaFoldDB" id="A0A1Y2CGT6"/>
<proteinExistence type="predicted"/>
<comment type="caution">
    <text evidence="2">The sequence shown here is derived from an EMBL/GenBank/DDBJ whole genome shotgun (WGS) entry which is preliminary data.</text>
</comment>
<sequence>MYPVDINTKEFYKELNNGCDIKKLESIAEKGIFLYEPLIKYDKIKDTESCIKISFNAFQIVFVNNIQQYNIFIELANNFYQKYLLRTFIPNEYIIKTLINDTSNIDKVEQILKQFDPVVLFFYFFEYNIISYNEFKVFEPSELDDKSLILIYCLNYFYLNKNFYEIKKLLNFIDKNILIGCIIFLFGRDTNILNYIIDNLINEKLILNRYDFYNIPLMSSLEIIKNKNIDIKDAELLNENSFKRVYNERKYFQFENKNLFDINFLEEEEIKLKNDNKKIKDCQNRVNNFINKHYSNVLNDYYYYDRNYVYNEDIFKEDLNELLEYFKNNIELYPFGKELFSYYDLHIIMFSQLFIFRKKYLSGIDSSFLEDSDHIIQLANKYRNNYVISLLLKVCYIISLIYNNRSIHVIRLFIRYTNLSIILKKKHIVLKYSCDTDFEYHIGNILTKIDPIRNYLKLLDTHGYSIIRIF</sequence>
<keyword evidence="3" id="KW-1185">Reference proteome</keyword>
<evidence type="ECO:0000313" key="3">
    <source>
        <dbReference type="Proteomes" id="UP000193920"/>
    </source>
</evidence>
<gene>
    <name evidence="2" type="ORF">LY90DRAFT_671340</name>
</gene>
<evidence type="ECO:0000256" key="1">
    <source>
        <dbReference type="SAM" id="Coils"/>
    </source>
</evidence>
<name>A0A1Y2CGT6_9FUNG</name>
<protein>
    <submittedName>
        <fullName evidence="2">Uncharacterized protein</fullName>
    </submittedName>
</protein>
<feature type="coiled-coil region" evidence="1">
    <location>
        <begin position="265"/>
        <end position="292"/>
    </location>
</feature>
<dbReference type="EMBL" id="MCOG01000108">
    <property type="protein sequence ID" value="ORY46260.1"/>
    <property type="molecule type" value="Genomic_DNA"/>
</dbReference>
<reference evidence="2 3" key="1">
    <citation type="submission" date="2016-08" db="EMBL/GenBank/DDBJ databases">
        <title>A Parts List for Fungal Cellulosomes Revealed by Comparative Genomics.</title>
        <authorList>
            <consortium name="DOE Joint Genome Institute"/>
            <person name="Haitjema C.H."/>
            <person name="Gilmore S.P."/>
            <person name="Henske J.K."/>
            <person name="Solomon K.V."/>
            <person name="De Groot R."/>
            <person name="Kuo A."/>
            <person name="Mondo S.J."/>
            <person name="Salamov A.A."/>
            <person name="Labutti K."/>
            <person name="Zhao Z."/>
            <person name="Chiniquy J."/>
            <person name="Barry K."/>
            <person name="Brewer H.M."/>
            <person name="Purvine S.O."/>
            <person name="Wright A.T."/>
            <person name="Boxma B."/>
            <person name="Van Alen T."/>
            <person name="Hackstein J.H."/>
            <person name="Baker S.E."/>
            <person name="Grigoriev I.V."/>
            <person name="O'Malley M.A."/>
        </authorList>
    </citation>
    <scope>NUCLEOTIDE SEQUENCE [LARGE SCALE GENOMIC DNA]</scope>
    <source>
        <strain evidence="2 3">G1</strain>
    </source>
</reference>
<accession>A0A1Y2CGT6</accession>
<evidence type="ECO:0000313" key="2">
    <source>
        <dbReference type="EMBL" id="ORY46260.1"/>
    </source>
</evidence>
<dbReference type="Proteomes" id="UP000193920">
    <property type="component" value="Unassembled WGS sequence"/>
</dbReference>
<organism evidence="2 3">
    <name type="scientific">Neocallimastix californiae</name>
    <dbReference type="NCBI Taxonomy" id="1754190"/>
    <lineage>
        <taxon>Eukaryota</taxon>
        <taxon>Fungi</taxon>
        <taxon>Fungi incertae sedis</taxon>
        <taxon>Chytridiomycota</taxon>
        <taxon>Chytridiomycota incertae sedis</taxon>
        <taxon>Neocallimastigomycetes</taxon>
        <taxon>Neocallimastigales</taxon>
        <taxon>Neocallimastigaceae</taxon>
        <taxon>Neocallimastix</taxon>
    </lineage>
</organism>